<keyword evidence="2" id="KW-1185">Reference proteome</keyword>
<reference evidence="3" key="1">
    <citation type="submission" date="2016-11" db="UniProtKB">
        <authorList>
            <consortium name="WormBaseParasite"/>
        </authorList>
    </citation>
    <scope>IDENTIFICATION</scope>
</reference>
<dbReference type="GO" id="GO:0007264">
    <property type="term" value="P:small GTPase-mediated signal transduction"/>
    <property type="evidence" value="ECO:0007669"/>
    <property type="project" value="InterPro"/>
</dbReference>
<evidence type="ECO:0000313" key="2">
    <source>
        <dbReference type="Proteomes" id="UP000095280"/>
    </source>
</evidence>
<dbReference type="InterPro" id="IPR011993">
    <property type="entry name" value="PH-like_dom_sf"/>
</dbReference>
<dbReference type="InterPro" id="IPR043537">
    <property type="entry name" value="Tiam1/Tiam2/Sif"/>
</dbReference>
<dbReference type="PRINTS" id="PR00683">
    <property type="entry name" value="SPECTRINPH"/>
</dbReference>
<dbReference type="Gene3D" id="2.30.29.30">
    <property type="entry name" value="Pleckstrin-homology domain (PH domain)/Phosphotyrosine-binding domain (PTB)"/>
    <property type="match status" value="1"/>
</dbReference>
<dbReference type="InterPro" id="IPR001605">
    <property type="entry name" value="PH_dom-spectrin-type"/>
</dbReference>
<dbReference type="SUPFAM" id="SSF50729">
    <property type="entry name" value="PH domain-like"/>
    <property type="match status" value="1"/>
</dbReference>
<evidence type="ECO:0000313" key="3">
    <source>
        <dbReference type="WBParaSite" id="maker-uti_cns_0006812-snap-gene-0.2-mRNA-1"/>
    </source>
</evidence>
<dbReference type="PANTHER" id="PTHR46001">
    <property type="entry name" value="TIAM (MAMMALIAN TUMOR INVASION AND METASTASIS FACTOR) HOMOLOG"/>
    <property type="match status" value="1"/>
</dbReference>
<accession>A0A1I8HKX7</accession>
<dbReference type="PROSITE" id="PS50003">
    <property type="entry name" value="PH_DOMAIN"/>
    <property type="match status" value="1"/>
</dbReference>
<sequence length="138" mass="15666">WLSVKNWLVHKKRKVEPAPRRTWRQYWVCLKGSVLLFYKSCEQEPAEKPVARHSLIIEGCIVQALPEHPKREYVFSLSTAFGDAFMLQAPDGAELDSWVTALHTACASLFARQHGKSDTVKLLKSEIAKLECSIDLVS</sequence>
<dbReference type="GO" id="GO:0005543">
    <property type="term" value="F:phospholipid binding"/>
    <property type="evidence" value="ECO:0007669"/>
    <property type="project" value="InterPro"/>
</dbReference>
<feature type="domain" description="PH" evidence="1">
    <location>
        <begin position="1"/>
        <end position="107"/>
    </location>
</feature>
<dbReference type="GO" id="GO:0005085">
    <property type="term" value="F:guanyl-nucleotide exchange factor activity"/>
    <property type="evidence" value="ECO:0007669"/>
    <property type="project" value="InterPro"/>
</dbReference>
<protein>
    <submittedName>
        <fullName evidence="3">PH domain-containing protein</fullName>
    </submittedName>
</protein>
<evidence type="ECO:0000259" key="1">
    <source>
        <dbReference type="PROSITE" id="PS50003"/>
    </source>
</evidence>
<dbReference type="InterPro" id="IPR001849">
    <property type="entry name" value="PH_domain"/>
</dbReference>
<dbReference type="WBParaSite" id="maker-uti_cns_0006812-snap-gene-0.2-mRNA-1">
    <property type="protein sequence ID" value="maker-uti_cns_0006812-snap-gene-0.2-mRNA-1"/>
    <property type="gene ID" value="maker-uti_cns_0006812-snap-gene-0.2"/>
</dbReference>
<dbReference type="AlphaFoldDB" id="A0A1I8HKX7"/>
<dbReference type="PANTHER" id="PTHR46001:SF3">
    <property type="entry name" value="PROTEIN STILL LIFE, ISOFORM SIF TYPE 1"/>
    <property type="match status" value="1"/>
</dbReference>
<proteinExistence type="predicted"/>
<name>A0A1I8HKX7_9PLAT</name>
<organism evidence="2 3">
    <name type="scientific">Macrostomum lignano</name>
    <dbReference type="NCBI Taxonomy" id="282301"/>
    <lineage>
        <taxon>Eukaryota</taxon>
        <taxon>Metazoa</taxon>
        <taxon>Spiralia</taxon>
        <taxon>Lophotrochozoa</taxon>
        <taxon>Platyhelminthes</taxon>
        <taxon>Rhabditophora</taxon>
        <taxon>Macrostomorpha</taxon>
        <taxon>Macrostomida</taxon>
        <taxon>Macrostomidae</taxon>
        <taxon>Macrostomum</taxon>
    </lineage>
</organism>
<dbReference type="SMART" id="SM00233">
    <property type="entry name" value="PH"/>
    <property type="match status" value="1"/>
</dbReference>
<dbReference type="Pfam" id="PF00169">
    <property type="entry name" value="PH"/>
    <property type="match status" value="1"/>
</dbReference>
<dbReference type="Proteomes" id="UP000095280">
    <property type="component" value="Unplaced"/>
</dbReference>